<keyword evidence="11" id="KW-1185">Reference proteome</keyword>
<feature type="transmembrane region" description="Helical" evidence="8">
    <location>
        <begin position="575"/>
        <end position="598"/>
    </location>
</feature>
<evidence type="ECO:0000313" key="11">
    <source>
        <dbReference type="Proteomes" id="UP000719412"/>
    </source>
</evidence>
<evidence type="ECO:0000256" key="3">
    <source>
        <dbReference type="ARBA" id="ARBA00022448"/>
    </source>
</evidence>
<reference evidence="10" key="2">
    <citation type="submission" date="2021-08" db="EMBL/GenBank/DDBJ databases">
        <authorList>
            <person name="Eriksson T."/>
        </authorList>
    </citation>
    <scope>NUCLEOTIDE SEQUENCE</scope>
    <source>
        <strain evidence="10">Stoneville</strain>
        <tissue evidence="10">Whole head</tissue>
    </source>
</reference>
<dbReference type="PANTHER" id="PTHR48041:SF113">
    <property type="entry name" value="ATP-BINDING CASSETTE SUB-FAMILY G MEMBER 5"/>
    <property type="match status" value="1"/>
</dbReference>
<dbReference type="Pfam" id="PF00005">
    <property type="entry name" value="ABC_tran"/>
    <property type="match status" value="1"/>
</dbReference>
<dbReference type="PANTHER" id="PTHR48041">
    <property type="entry name" value="ABC TRANSPORTER G FAMILY MEMBER 28"/>
    <property type="match status" value="1"/>
</dbReference>
<dbReference type="EMBL" id="JABDTM020014688">
    <property type="protein sequence ID" value="KAH0819386.1"/>
    <property type="molecule type" value="Genomic_DNA"/>
</dbReference>
<dbReference type="GO" id="GO:0005524">
    <property type="term" value="F:ATP binding"/>
    <property type="evidence" value="ECO:0007669"/>
    <property type="project" value="InterPro"/>
</dbReference>
<organism evidence="10 11">
    <name type="scientific">Tenebrio molitor</name>
    <name type="common">Yellow mealworm beetle</name>
    <dbReference type="NCBI Taxonomy" id="7067"/>
    <lineage>
        <taxon>Eukaryota</taxon>
        <taxon>Metazoa</taxon>
        <taxon>Ecdysozoa</taxon>
        <taxon>Arthropoda</taxon>
        <taxon>Hexapoda</taxon>
        <taxon>Insecta</taxon>
        <taxon>Pterygota</taxon>
        <taxon>Neoptera</taxon>
        <taxon>Endopterygota</taxon>
        <taxon>Coleoptera</taxon>
        <taxon>Polyphaga</taxon>
        <taxon>Cucujiformia</taxon>
        <taxon>Tenebrionidae</taxon>
        <taxon>Tenebrio</taxon>
    </lineage>
</organism>
<dbReference type="GO" id="GO:0016887">
    <property type="term" value="F:ATP hydrolysis activity"/>
    <property type="evidence" value="ECO:0007669"/>
    <property type="project" value="InterPro"/>
</dbReference>
<evidence type="ECO:0000256" key="8">
    <source>
        <dbReference type="SAM" id="Phobius"/>
    </source>
</evidence>
<dbReference type="AlphaFoldDB" id="A0A8J6HSZ5"/>
<comment type="caution">
    <text evidence="10">The sequence shown here is derived from an EMBL/GenBank/DDBJ whole genome shotgun (WGS) entry which is preliminary data.</text>
</comment>
<dbReference type="InterPro" id="IPR027417">
    <property type="entry name" value="P-loop_NTPase"/>
</dbReference>
<feature type="region of interest" description="Disordered" evidence="7">
    <location>
        <begin position="152"/>
        <end position="178"/>
    </location>
</feature>
<name>A0A8J6HSZ5_TENMO</name>
<dbReference type="GO" id="GO:0042626">
    <property type="term" value="F:ATPase-coupled transmembrane transporter activity"/>
    <property type="evidence" value="ECO:0007669"/>
    <property type="project" value="TreeGrafter"/>
</dbReference>
<keyword evidence="4 8" id="KW-0812">Transmembrane</keyword>
<evidence type="ECO:0000256" key="2">
    <source>
        <dbReference type="ARBA" id="ARBA00005814"/>
    </source>
</evidence>
<dbReference type="InterPro" id="IPR003439">
    <property type="entry name" value="ABC_transporter-like_ATP-bd"/>
</dbReference>
<protein>
    <recommendedName>
        <fullName evidence="9">ABC transporter domain-containing protein</fullName>
    </recommendedName>
</protein>
<accession>A0A8J6HSZ5</accession>
<evidence type="ECO:0000256" key="6">
    <source>
        <dbReference type="ARBA" id="ARBA00023136"/>
    </source>
</evidence>
<dbReference type="InterPro" id="IPR050352">
    <property type="entry name" value="ABCG_transporters"/>
</dbReference>
<proteinExistence type="inferred from homology"/>
<evidence type="ECO:0000313" key="10">
    <source>
        <dbReference type="EMBL" id="KAH0819386.1"/>
    </source>
</evidence>
<feature type="transmembrane region" description="Helical" evidence="8">
    <location>
        <begin position="652"/>
        <end position="677"/>
    </location>
</feature>
<feature type="domain" description="ABC transporter" evidence="9">
    <location>
        <begin position="197"/>
        <end position="441"/>
    </location>
</feature>
<dbReference type="PROSITE" id="PS50893">
    <property type="entry name" value="ABC_TRANSPORTER_2"/>
    <property type="match status" value="1"/>
</dbReference>
<evidence type="ECO:0000256" key="7">
    <source>
        <dbReference type="SAM" id="MobiDB-lite"/>
    </source>
</evidence>
<sequence length="848" mass="95522">MIVDPVDFLNPQQISVMKWELAKGLECGWCCDVASKSNLVALLTGALRSSRSVDRKNFTFSAITRFVNKVVWGARLWMRQKSDKSSQITHRSCRCATGKPPHIRVTVHCNPSLRKRSNKISHGAGEAGPPNADVLFDKLGFLTYEESAANPTELTPQLLHSPTTASSRARTPSAESRSVVTCGAGERVEMIASDYVLELSNVFYSGQVEPGSCVQRLLGSIKTGVILKDVSMTVHSGEVLAVLGSKGSGKKALLDVISRRVQGPTRGQILLNNHPMNLSLFQQRGGYVTHKCDLIPGLTVEQTLYYTPTKLTGYLKKSKVKQIMADLALSQVANRCTEHLTQSEYRRLMIGIQLIKDPVVLLLDEPTWDLDPLNTYLVVSILSNASKKYGTAIILTMEKPRSDVFPFLERVLYLCLGDVVYTGGTRQMLEYFNAIGFPCPQLENPLMYYLCLSTVDRRSRERFVESNHQIAALVEKFKIEGAVYRKGSINGPSHALDGGLGHGNKVPLLLGRPGTCQVGWTLYSRLVVATLSIQKAGLLRMFLRLFLAPLFFFFLWIFYRDMQLYQHTFVTRTGLILNCLSGAYFLGILNSIFLYPVFRTRYFQESQEGLYGGTLFLITYNLVSIPFSFISMAAAGAIIYPLIRTFEEPLQYLYFVLILWACYIFAEQQTMAILMVVKSHLSAAIFSIYITCVCITLSSGILRYCEIFLRVENYKMSFRSIKGLQQWLYYLTYATQMRYASAFLNRQIFLTSELMQTLSYDAKHNCTNMNLIERDASSGLGYCRYSSGQKFLVERYLRDTTEVIFSDGILDFDLNIGITFAFALGMVVFNLFLYLLPLPAFVKAKFRE</sequence>
<dbReference type="SUPFAM" id="SSF52540">
    <property type="entry name" value="P-loop containing nucleoside triphosphate hydrolases"/>
    <property type="match status" value="1"/>
</dbReference>
<keyword evidence="5 8" id="KW-1133">Transmembrane helix</keyword>
<feature type="transmembrane region" description="Helical" evidence="8">
    <location>
        <begin position="618"/>
        <end position="640"/>
    </location>
</feature>
<dbReference type="Proteomes" id="UP000719412">
    <property type="component" value="Unassembled WGS sequence"/>
</dbReference>
<feature type="transmembrane region" description="Helical" evidence="8">
    <location>
        <begin position="816"/>
        <end position="842"/>
    </location>
</feature>
<evidence type="ECO:0000259" key="9">
    <source>
        <dbReference type="PROSITE" id="PS50893"/>
    </source>
</evidence>
<evidence type="ECO:0000256" key="1">
    <source>
        <dbReference type="ARBA" id="ARBA00004141"/>
    </source>
</evidence>
<gene>
    <name evidence="10" type="ORF">GEV33_003404</name>
</gene>
<dbReference type="FunFam" id="3.40.50.300:FF:001473">
    <property type="entry name" value="ATP-binding cassette transporter"/>
    <property type="match status" value="1"/>
</dbReference>
<dbReference type="GO" id="GO:0043190">
    <property type="term" value="C:ATP-binding cassette (ABC) transporter complex"/>
    <property type="evidence" value="ECO:0007669"/>
    <property type="project" value="TreeGrafter"/>
</dbReference>
<feature type="transmembrane region" description="Helical" evidence="8">
    <location>
        <begin position="683"/>
        <end position="706"/>
    </location>
</feature>
<reference evidence="10" key="1">
    <citation type="journal article" date="2020" name="J Insects Food Feed">
        <title>The yellow mealworm (Tenebrio molitor) genome: a resource for the emerging insects as food and feed industry.</title>
        <authorList>
            <person name="Eriksson T."/>
            <person name="Andere A."/>
            <person name="Kelstrup H."/>
            <person name="Emery V."/>
            <person name="Picard C."/>
        </authorList>
    </citation>
    <scope>NUCLEOTIDE SEQUENCE</scope>
    <source>
        <strain evidence="10">Stoneville</strain>
        <tissue evidence="10">Whole head</tissue>
    </source>
</reference>
<feature type="transmembrane region" description="Helical" evidence="8">
    <location>
        <begin position="727"/>
        <end position="744"/>
    </location>
</feature>
<keyword evidence="3" id="KW-0813">Transport</keyword>
<comment type="similarity">
    <text evidence="2">Belongs to the ABC transporter superfamily. ABCG family. Eye pigment precursor importer (TC 3.A.1.204) subfamily.</text>
</comment>
<feature type="transmembrane region" description="Helical" evidence="8">
    <location>
        <begin position="541"/>
        <end position="559"/>
    </location>
</feature>
<evidence type="ECO:0000256" key="4">
    <source>
        <dbReference type="ARBA" id="ARBA00022692"/>
    </source>
</evidence>
<comment type="subcellular location">
    <subcellularLocation>
        <location evidence="1">Membrane</location>
        <topology evidence="1">Multi-pass membrane protein</topology>
    </subcellularLocation>
</comment>
<dbReference type="Gene3D" id="3.40.50.300">
    <property type="entry name" value="P-loop containing nucleotide triphosphate hydrolases"/>
    <property type="match status" value="1"/>
</dbReference>
<keyword evidence="6 8" id="KW-0472">Membrane</keyword>
<evidence type="ECO:0000256" key="5">
    <source>
        <dbReference type="ARBA" id="ARBA00022989"/>
    </source>
</evidence>